<feature type="compositionally biased region" description="Basic and acidic residues" evidence="3">
    <location>
        <begin position="1"/>
        <end position="10"/>
    </location>
</feature>
<sequence length="702" mass="77551">MKKQKEKKDPGGGAKPPPLSTQGRVFAKGYINETLKTDELCRRLKELAGELVNMPKTRENAEKMKPLLEVLCERGLVRRGDSEMRLLAACCIADALRIGAPIFSASLPLNESALTEFFQLLVSQLQEFSRARRKSEVPQFDRRFYLLTFTVRLLETALVTVSKIQDHAGLKVRMGDLAGQVLTSSCQGCEGGQPQVLAQRRVVVAKALEFLRAEEREAMKKVKDAGVEPTPTATEPCGAIGTVLHDVVRLRSELLAAPVWEFFRQTLVEPAMVQQQRERRQQAEPFSNRERENFLDDARVLCSLLVRLWDWGPPSVERCMVAVAQLAASAAIPGSIRSVAMDATGRALRLSVTPRHHQYSSPSAAQMQTGPLVRTLWQTLVQKGAQEEDVRVRCAVVPHLLALLLLMRTSSAQGRQGQTTTQILPEGQDRQFFIKRLVGMVNDPEAQVRLTVFASLHKFSVDEFHSLPISLVQAVHLRIRDSTLKVRQSAFGLFLRVAREGARGAWGERGLLENWPRERFFALSRLGFEFFSLSLQYRDCEGLKIAEEKFFSAAGVLQQDPVRRALCLLHLLAPSARGGVRATHMASILRVPFEIGLLHVRDTLLRYIRTFLTLRRGGGGSLQGQQPDHVAEEGDRSAQTASSASSSSASGSSSASPTMGGGEMSLQSQMANLRECLVQCHPDILHTQGLTPWGFPVGGGAA</sequence>
<evidence type="ECO:0008006" key="5">
    <source>
        <dbReference type="Google" id="ProtNLM"/>
    </source>
</evidence>
<keyword evidence="2" id="KW-0539">Nucleus</keyword>
<dbReference type="GO" id="GO:0005634">
    <property type="term" value="C:nucleus"/>
    <property type="evidence" value="ECO:0007669"/>
    <property type="project" value="UniProtKB-SubCell"/>
</dbReference>
<proteinExistence type="predicted"/>
<feature type="compositionally biased region" description="Low complexity" evidence="3">
    <location>
        <begin position="637"/>
        <end position="656"/>
    </location>
</feature>
<feature type="region of interest" description="Disordered" evidence="3">
    <location>
        <begin position="1"/>
        <end position="22"/>
    </location>
</feature>
<gene>
    <name evidence="4" type="ORF">Cvel_11278</name>
</gene>
<reference evidence="4" key="1">
    <citation type="submission" date="2014-11" db="EMBL/GenBank/DDBJ databases">
        <authorList>
            <person name="Otto D Thomas"/>
            <person name="Naeem Raeece"/>
        </authorList>
    </citation>
    <scope>NUCLEOTIDE SEQUENCE</scope>
</reference>
<accession>A0A0G4I6A6</accession>
<name>A0A0G4I6A6_9ALVE</name>
<evidence type="ECO:0000256" key="2">
    <source>
        <dbReference type="ARBA" id="ARBA00023242"/>
    </source>
</evidence>
<comment type="subcellular location">
    <subcellularLocation>
        <location evidence="1">Nucleus</location>
    </subcellularLocation>
</comment>
<dbReference type="EMBL" id="CDMZ01005254">
    <property type="protein sequence ID" value="CEM52453.1"/>
    <property type="molecule type" value="Genomic_DNA"/>
</dbReference>
<evidence type="ECO:0000256" key="1">
    <source>
        <dbReference type="ARBA" id="ARBA00004123"/>
    </source>
</evidence>
<dbReference type="Pfam" id="PF20168">
    <property type="entry name" value="PDS5"/>
    <property type="match status" value="1"/>
</dbReference>
<protein>
    <recommendedName>
        <fullName evidence="5">Sister chromatid cohesion protein</fullName>
    </recommendedName>
</protein>
<dbReference type="GO" id="GO:0000785">
    <property type="term" value="C:chromatin"/>
    <property type="evidence" value="ECO:0007669"/>
    <property type="project" value="TreeGrafter"/>
</dbReference>
<dbReference type="PANTHER" id="PTHR12663:SF0">
    <property type="entry name" value="PRECOCIOUS DISSOCIATION OF SISTERS 5, ISOFORM A"/>
    <property type="match status" value="1"/>
</dbReference>
<evidence type="ECO:0000256" key="3">
    <source>
        <dbReference type="SAM" id="MobiDB-lite"/>
    </source>
</evidence>
<feature type="non-terminal residue" evidence="4">
    <location>
        <position position="702"/>
    </location>
</feature>
<dbReference type="GO" id="GO:0007064">
    <property type="term" value="P:mitotic sister chromatid cohesion"/>
    <property type="evidence" value="ECO:0007669"/>
    <property type="project" value="InterPro"/>
</dbReference>
<dbReference type="GO" id="GO:0006281">
    <property type="term" value="P:DNA repair"/>
    <property type="evidence" value="ECO:0007669"/>
    <property type="project" value="TreeGrafter"/>
</dbReference>
<organism evidence="4">
    <name type="scientific">Chromera velia CCMP2878</name>
    <dbReference type="NCBI Taxonomy" id="1169474"/>
    <lineage>
        <taxon>Eukaryota</taxon>
        <taxon>Sar</taxon>
        <taxon>Alveolata</taxon>
        <taxon>Colpodellida</taxon>
        <taxon>Chromeraceae</taxon>
        <taxon>Chromera</taxon>
    </lineage>
</organism>
<evidence type="ECO:0000313" key="4">
    <source>
        <dbReference type="EMBL" id="CEM52453.1"/>
    </source>
</evidence>
<dbReference type="AlphaFoldDB" id="A0A0G4I6A6"/>
<dbReference type="PANTHER" id="PTHR12663">
    <property type="entry name" value="ANDROGEN INDUCED INHIBITOR OF PROLIFERATION AS3 / PDS5-RELATED"/>
    <property type="match status" value="1"/>
</dbReference>
<feature type="region of interest" description="Disordered" evidence="3">
    <location>
        <begin position="619"/>
        <end position="664"/>
    </location>
</feature>
<dbReference type="VEuPathDB" id="CryptoDB:Cvel_11278"/>
<dbReference type="InterPro" id="IPR039776">
    <property type="entry name" value="Pds5"/>
</dbReference>